<dbReference type="PANTHER" id="PTHR43212">
    <property type="entry name" value="QUERCETIN 2,3-DIOXYGENASE"/>
    <property type="match status" value="1"/>
</dbReference>
<protein>
    <submittedName>
        <fullName evidence="5">Quercetin 2,3-dioxygenase</fullName>
        <ecNumber evidence="5">1.13.11.24</ecNumber>
    </submittedName>
</protein>
<evidence type="ECO:0000256" key="2">
    <source>
        <dbReference type="RuleBase" id="RU003457"/>
    </source>
</evidence>
<evidence type="ECO:0000259" key="4">
    <source>
        <dbReference type="Pfam" id="PF17954"/>
    </source>
</evidence>
<evidence type="ECO:0000313" key="6">
    <source>
        <dbReference type="EMBL" id="SEO91697.1"/>
    </source>
</evidence>
<dbReference type="Pfam" id="PF17954">
    <property type="entry name" value="Pirin_C_2"/>
    <property type="match status" value="1"/>
</dbReference>
<dbReference type="InterPro" id="IPR041602">
    <property type="entry name" value="Quercetinase_C"/>
</dbReference>
<dbReference type="EC" id="1.13.11.24" evidence="5"/>
<dbReference type="EMBL" id="FOCV01000029">
    <property type="protein sequence ID" value="SEO91697.1"/>
    <property type="molecule type" value="Genomic_DNA"/>
</dbReference>
<dbReference type="Pfam" id="PF02678">
    <property type="entry name" value="Pirin"/>
    <property type="match status" value="1"/>
</dbReference>
<reference evidence="7" key="3">
    <citation type="submission" date="2016-10" db="EMBL/GenBank/DDBJ databases">
        <authorList>
            <person name="Wibberg D."/>
        </authorList>
    </citation>
    <scope>NUCLEOTIDE SEQUENCE [LARGE SCALE GENOMIC DNA]</scope>
</reference>
<reference evidence="6 8" key="2">
    <citation type="submission" date="2016-10" db="EMBL/GenBank/DDBJ databases">
        <authorList>
            <person name="Varghese N."/>
            <person name="Submissions S."/>
        </authorList>
    </citation>
    <scope>NUCLEOTIDE SEQUENCE [LARGE SCALE GENOMIC DNA]</scope>
    <source>
        <strain evidence="6 8">CGMCC 1.7071</strain>
    </source>
</reference>
<dbReference type="Proteomes" id="UP000183063">
    <property type="component" value="Unassembled WGS sequence"/>
</dbReference>
<keyword evidence="5" id="KW-0223">Dioxygenase</keyword>
<comment type="similarity">
    <text evidence="1 2">Belongs to the pirin family.</text>
</comment>
<dbReference type="InterPro" id="IPR012093">
    <property type="entry name" value="Pirin"/>
</dbReference>
<organism evidence="5 7">
    <name type="scientific">Rhizobium tibeticum</name>
    <dbReference type="NCBI Taxonomy" id="501024"/>
    <lineage>
        <taxon>Bacteria</taxon>
        <taxon>Pseudomonadati</taxon>
        <taxon>Pseudomonadota</taxon>
        <taxon>Alphaproteobacteria</taxon>
        <taxon>Hyphomicrobiales</taxon>
        <taxon>Rhizobiaceae</taxon>
        <taxon>Rhizobium/Agrobacterium group</taxon>
        <taxon>Rhizobium</taxon>
    </lineage>
</organism>
<evidence type="ECO:0000256" key="1">
    <source>
        <dbReference type="ARBA" id="ARBA00008416"/>
    </source>
</evidence>
<reference evidence="5" key="1">
    <citation type="submission" date="2016-10" db="EMBL/GenBank/DDBJ databases">
        <authorList>
            <person name="de Groot N.N."/>
        </authorList>
    </citation>
    <scope>NUCLEOTIDE SEQUENCE [LARGE SCALE GENOMIC DNA]</scope>
    <source>
        <strain evidence="5">CCBAU85039</strain>
    </source>
</reference>
<feature type="domain" description="Pirin N-terminal" evidence="3">
    <location>
        <begin position="50"/>
        <end position="116"/>
    </location>
</feature>
<dbReference type="AlphaFoldDB" id="A0A1H8TLF5"/>
<dbReference type="PANTHER" id="PTHR43212:SF3">
    <property type="entry name" value="QUERCETIN 2,3-DIOXYGENASE"/>
    <property type="match status" value="1"/>
</dbReference>
<dbReference type="SUPFAM" id="SSF51182">
    <property type="entry name" value="RmlC-like cupins"/>
    <property type="match status" value="1"/>
</dbReference>
<evidence type="ECO:0000313" key="5">
    <source>
        <dbReference type="EMBL" id="SEI15450.1"/>
    </source>
</evidence>
<accession>A0A1H8TLF5</accession>
<dbReference type="Proteomes" id="UP000198939">
    <property type="component" value="Unassembled WGS sequence"/>
</dbReference>
<dbReference type="OrthoDB" id="9780903at2"/>
<feature type="domain" description="Quercetin 2,3-dioxygenase C-terminal cupin" evidence="4">
    <location>
        <begin position="145"/>
        <end position="211"/>
    </location>
</feature>
<keyword evidence="8" id="KW-1185">Reference proteome</keyword>
<evidence type="ECO:0000313" key="7">
    <source>
        <dbReference type="Proteomes" id="UP000183063"/>
    </source>
</evidence>
<dbReference type="RefSeq" id="WP_072379903.1">
    <property type="nucleotide sequence ID" value="NZ_FNXB01000038.1"/>
</dbReference>
<name>A0A1H8TLF5_9HYPH</name>
<gene>
    <name evidence="5" type="primary">yhhW_3</name>
    <name evidence="5" type="ORF">RTCCBAU85039_5266</name>
    <name evidence="6" type="ORF">SAMN05216228_102961</name>
</gene>
<evidence type="ECO:0000259" key="3">
    <source>
        <dbReference type="Pfam" id="PF02678"/>
    </source>
</evidence>
<proteinExistence type="inferred from homology"/>
<dbReference type="InterPro" id="IPR003829">
    <property type="entry name" value="Pirin_N_dom"/>
</dbReference>
<sequence length="279" mass="31589">MLIKGERTFVVRDMGGFIVHINMPGWLQHKPTDHGHGPLAMVVESILHPGRVIAMHEHRNDEIISWVPAGVMRHEDKITGRLITDRNSLMVMNAGRSFWHSEETLQSDPPLRMLQVLVRPSAMDLEPKIQHGSIPPAEPNQWRHLVGPEGSKAPFYVRNAVDFFDIRLEADAVVGFPHMPGRDLYFHVFSGSVVADGQKFDEREQGLLLSGAPLTMMAKSSSVVVAFVLDPHAPVVRRGTVGDHRKIPPPIVIRAVRGWKRLQRLWLENWGFRQGVFWK</sequence>
<dbReference type="InterPro" id="IPR014710">
    <property type="entry name" value="RmlC-like_jellyroll"/>
</dbReference>
<dbReference type="EMBL" id="FNXB01000038">
    <property type="protein sequence ID" value="SEI15450.1"/>
    <property type="molecule type" value="Genomic_DNA"/>
</dbReference>
<keyword evidence="5" id="KW-0560">Oxidoreductase</keyword>
<dbReference type="InterPro" id="IPR011051">
    <property type="entry name" value="RmlC_Cupin_sf"/>
</dbReference>
<evidence type="ECO:0000313" key="8">
    <source>
        <dbReference type="Proteomes" id="UP000198939"/>
    </source>
</evidence>
<dbReference type="Gene3D" id="2.60.120.10">
    <property type="entry name" value="Jelly Rolls"/>
    <property type="match status" value="2"/>
</dbReference>
<dbReference type="GO" id="GO:0008127">
    <property type="term" value="F:quercetin 2,3-dioxygenase activity"/>
    <property type="evidence" value="ECO:0007669"/>
    <property type="project" value="UniProtKB-EC"/>
</dbReference>